<reference evidence="1 2" key="1">
    <citation type="journal article" date="2017" name="BMC Genomics">
        <title>Comparative and functional genomics of the Lactococcus lactis taxon; insights into evolution and niche adaptation.</title>
        <authorList>
            <person name="Kelleher P."/>
            <person name="Bottacini F."/>
            <person name="Mahony J."/>
            <person name="Kilcawley K.N."/>
            <person name="van Sinderen D."/>
        </authorList>
    </citation>
    <scope>NUCLEOTIDE SEQUENCE [LARGE SCALE GENOMIC DNA]</scope>
    <source>
        <strain evidence="1 2">UC11</strain>
    </source>
</reference>
<evidence type="ECO:0000313" key="1">
    <source>
        <dbReference type="EMBL" id="ARE13928.1"/>
    </source>
</evidence>
<evidence type="ECO:0000313" key="2">
    <source>
        <dbReference type="Proteomes" id="UP000192067"/>
    </source>
</evidence>
<gene>
    <name evidence="1" type="ORF">LLUC11_1599</name>
</gene>
<dbReference type="EMBL" id="CP015904">
    <property type="protein sequence ID" value="ARE13928.1"/>
    <property type="molecule type" value="Genomic_DNA"/>
</dbReference>
<protein>
    <submittedName>
        <fullName evidence="1">Prophage protein</fullName>
    </submittedName>
</protein>
<name>A0AAC9R6X4_LACLL</name>
<sequence length="163" mass="19001">MKLYDVKNRLYVRDLKNEITGYFHSINIQLDEAQTVKSVLYKFIPEDGKPITDANGAFYMRSEIEQYKQELLIKLGIEDLEIILLRPDSDMFEVNKIQGNLDSKLFVQEKVSKDICEVPEAIDYISNSISYKMTVGIDEVLKTYLNLSKNEYHLVFMLNCIDK</sequence>
<dbReference type="AlphaFoldDB" id="A0AAC9R6X4"/>
<accession>A0AAC9R6X4</accession>
<proteinExistence type="predicted"/>
<dbReference type="RefSeq" id="WP_081199961.1">
    <property type="nucleotide sequence ID" value="NZ_CP015903.2"/>
</dbReference>
<dbReference type="Proteomes" id="UP000192067">
    <property type="component" value="Chromosome"/>
</dbReference>
<organism evidence="1 2">
    <name type="scientific">Lactococcus lactis subsp. lactis</name>
    <name type="common">Streptococcus lactis</name>
    <dbReference type="NCBI Taxonomy" id="1360"/>
    <lineage>
        <taxon>Bacteria</taxon>
        <taxon>Bacillati</taxon>
        <taxon>Bacillota</taxon>
        <taxon>Bacilli</taxon>
        <taxon>Lactobacillales</taxon>
        <taxon>Streptococcaceae</taxon>
        <taxon>Lactococcus</taxon>
    </lineage>
</organism>